<protein>
    <submittedName>
        <fullName evidence="1">Uncharacterized protein</fullName>
    </submittedName>
</protein>
<evidence type="ECO:0000313" key="1">
    <source>
        <dbReference type="EMBL" id="CDW36287.1"/>
    </source>
</evidence>
<reference evidence="1" key="1">
    <citation type="submission" date="2014-05" db="EMBL/GenBank/DDBJ databases">
        <authorList>
            <person name="Chronopoulou M."/>
        </authorList>
    </citation>
    <scope>NUCLEOTIDE SEQUENCE</scope>
    <source>
        <tissue evidence="1">Whole organism</tissue>
    </source>
</reference>
<name>A0A0K2UEA2_LEPSM</name>
<dbReference type="EMBL" id="HACA01018926">
    <property type="protein sequence ID" value="CDW36287.1"/>
    <property type="molecule type" value="Transcribed_RNA"/>
</dbReference>
<accession>A0A0K2UEA2</accession>
<organism evidence="1">
    <name type="scientific">Lepeophtheirus salmonis</name>
    <name type="common">Salmon louse</name>
    <name type="synonym">Caligus salmonis</name>
    <dbReference type="NCBI Taxonomy" id="72036"/>
    <lineage>
        <taxon>Eukaryota</taxon>
        <taxon>Metazoa</taxon>
        <taxon>Ecdysozoa</taxon>
        <taxon>Arthropoda</taxon>
        <taxon>Crustacea</taxon>
        <taxon>Multicrustacea</taxon>
        <taxon>Hexanauplia</taxon>
        <taxon>Copepoda</taxon>
        <taxon>Siphonostomatoida</taxon>
        <taxon>Caligidae</taxon>
        <taxon>Lepeophtheirus</taxon>
    </lineage>
</organism>
<sequence>EVLQSSDLNQIYSVRFDNLLATRIQLCNALLVEALVPNGKKNGNPIFPRLYWRQICTPEHVDYRKEHVVGARSGL</sequence>
<dbReference type="AlphaFoldDB" id="A0A0K2UEA2"/>
<feature type="non-terminal residue" evidence="1">
    <location>
        <position position="1"/>
    </location>
</feature>
<proteinExistence type="predicted"/>